<feature type="transmembrane region" description="Helical" evidence="7">
    <location>
        <begin position="140"/>
        <end position="157"/>
    </location>
</feature>
<evidence type="ECO:0000256" key="2">
    <source>
        <dbReference type="ARBA" id="ARBA00022475"/>
    </source>
</evidence>
<feature type="transmembrane region" description="Helical" evidence="7">
    <location>
        <begin position="300"/>
        <end position="321"/>
    </location>
</feature>
<evidence type="ECO:0000256" key="4">
    <source>
        <dbReference type="ARBA" id="ARBA00022692"/>
    </source>
</evidence>
<evidence type="ECO:0000256" key="7">
    <source>
        <dbReference type="SAM" id="Phobius"/>
    </source>
</evidence>
<keyword evidence="5 7" id="KW-1133">Transmembrane helix</keyword>
<evidence type="ECO:0000313" key="8">
    <source>
        <dbReference type="EMBL" id="GLQ20167.1"/>
    </source>
</evidence>
<dbReference type="Pfam" id="PF00953">
    <property type="entry name" value="Glycos_transf_4"/>
    <property type="match status" value="1"/>
</dbReference>
<organism evidence="8 9">
    <name type="scientific">Algimonas porphyrae</name>
    <dbReference type="NCBI Taxonomy" id="1128113"/>
    <lineage>
        <taxon>Bacteria</taxon>
        <taxon>Pseudomonadati</taxon>
        <taxon>Pseudomonadota</taxon>
        <taxon>Alphaproteobacteria</taxon>
        <taxon>Maricaulales</taxon>
        <taxon>Robiginitomaculaceae</taxon>
        <taxon>Algimonas</taxon>
    </lineage>
</organism>
<feature type="transmembrane region" description="Helical" evidence="7">
    <location>
        <begin position="85"/>
        <end position="102"/>
    </location>
</feature>
<keyword evidence="4 7" id="KW-0812">Transmembrane</keyword>
<evidence type="ECO:0000256" key="1">
    <source>
        <dbReference type="ARBA" id="ARBA00004651"/>
    </source>
</evidence>
<proteinExistence type="predicted"/>
<feature type="transmembrane region" description="Helical" evidence="7">
    <location>
        <begin position="327"/>
        <end position="345"/>
    </location>
</feature>
<comment type="caution">
    <text evidence="8">The sequence shown here is derived from an EMBL/GenBank/DDBJ whole genome shotgun (WGS) entry which is preliminary data.</text>
</comment>
<feature type="transmembrane region" description="Helical" evidence="7">
    <location>
        <begin position="227"/>
        <end position="244"/>
    </location>
</feature>
<dbReference type="RefSeq" id="WP_284370489.1">
    <property type="nucleotide sequence ID" value="NZ_BSNJ01000002.1"/>
</dbReference>
<feature type="transmembrane region" description="Helical" evidence="7">
    <location>
        <begin position="195"/>
        <end position="215"/>
    </location>
</feature>
<dbReference type="PANTHER" id="PTHR22926">
    <property type="entry name" value="PHOSPHO-N-ACETYLMURAMOYL-PENTAPEPTIDE-TRANSFERASE"/>
    <property type="match status" value="1"/>
</dbReference>
<keyword evidence="2" id="KW-1003">Cell membrane</keyword>
<name>A0ABQ5V1Q1_9PROT</name>
<reference evidence="8" key="1">
    <citation type="journal article" date="2014" name="Int. J. Syst. Evol. Microbiol.">
        <title>Complete genome of a new Firmicutes species belonging to the dominant human colonic microbiota ('Ruminococcus bicirculans') reveals two chromosomes and a selective capacity to utilize plant glucans.</title>
        <authorList>
            <consortium name="NISC Comparative Sequencing Program"/>
            <person name="Wegmann U."/>
            <person name="Louis P."/>
            <person name="Goesmann A."/>
            <person name="Henrissat B."/>
            <person name="Duncan S.H."/>
            <person name="Flint H.J."/>
        </authorList>
    </citation>
    <scope>NUCLEOTIDE SEQUENCE</scope>
    <source>
        <strain evidence="8">NBRC 108216</strain>
    </source>
</reference>
<evidence type="ECO:0000256" key="6">
    <source>
        <dbReference type="ARBA" id="ARBA00023136"/>
    </source>
</evidence>
<feature type="transmembrane region" description="Helical" evidence="7">
    <location>
        <begin position="52"/>
        <end position="73"/>
    </location>
</feature>
<reference evidence="8" key="2">
    <citation type="submission" date="2023-01" db="EMBL/GenBank/DDBJ databases">
        <title>Draft genome sequence of Algimonas porphyrae strain NBRC 108216.</title>
        <authorList>
            <person name="Sun Q."/>
            <person name="Mori K."/>
        </authorList>
    </citation>
    <scope>NUCLEOTIDE SEQUENCE</scope>
    <source>
        <strain evidence="8">NBRC 108216</strain>
    </source>
</reference>
<dbReference type="PANTHER" id="PTHR22926:SF3">
    <property type="entry name" value="UNDECAPRENYL-PHOSPHATE ALPHA-N-ACETYLGLUCOSAMINYL 1-PHOSPHATE TRANSFERASE"/>
    <property type="match status" value="1"/>
</dbReference>
<keyword evidence="3" id="KW-0808">Transferase</keyword>
<feature type="transmembrane region" description="Helical" evidence="7">
    <location>
        <begin position="169"/>
        <end position="189"/>
    </location>
</feature>
<evidence type="ECO:0000256" key="3">
    <source>
        <dbReference type="ARBA" id="ARBA00022679"/>
    </source>
</evidence>
<dbReference type="Proteomes" id="UP001161390">
    <property type="component" value="Unassembled WGS sequence"/>
</dbReference>
<feature type="transmembrane region" description="Helical" evidence="7">
    <location>
        <begin position="114"/>
        <end position="134"/>
    </location>
</feature>
<keyword evidence="6 7" id="KW-0472">Membrane</keyword>
<evidence type="ECO:0000256" key="5">
    <source>
        <dbReference type="ARBA" id="ARBA00022989"/>
    </source>
</evidence>
<protein>
    <submittedName>
        <fullName evidence="8">LPS biosynthesis protein</fullName>
    </submittedName>
</protein>
<dbReference type="InterPro" id="IPR000715">
    <property type="entry name" value="Glycosyl_transferase_4"/>
</dbReference>
<keyword evidence="9" id="KW-1185">Reference proteome</keyword>
<gene>
    <name evidence="8" type="primary">rfb303</name>
    <name evidence="8" type="ORF">GCM10007854_11220</name>
</gene>
<sequence length="352" mass="36983">MNFGVAADMIMALQIGGMAFFVSLGVTGFARLGGLGDVPDHRSSHARLTPTAGGLGLVAGIGAAILTAGLFYADSLLAQPGSTEKLATLMSLAFGVSFLGLLDDRYVLPSKLKFGLLLISCALAADALGSVTMLPFRGDHIYLLWWSGLAGTILWLFTVTNGVNFMDGINGLFGLSMAIASGALCLLAIKVSAPVTALLTGTLCAALLGFLPYNLRPKAAVFSGDCGSLSVAFLYAGSVLFLVHEQPELRLLYAGPLLILPLLTDVLITLLRKPLKGIGLLEPHNTHIYQRWSRHRGGHVSVTLIYGAMMLIMAGLVHFSFGNGTLGSLSGLALLSGLFACLYIMRSATLPR</sequence>
<feature type="transmembrane region" description="Helical" evidence="7">
    <location>
        <begin position="250"/>
        <end position="271"/>
    </location>
</feature>
<feature type="transmembrane region" description="Helical" evidence="7">
    <location>
        <begin position="12"/>
        <end position="32"/>
    </location>
</feature>
<comment type="subcellular location">
    <subcellularLocation>
        <location evidence="1">Cell membrane</location>
        <topology evidence="1">Multi-pass membrane protein</topology>
    </subcellularLocation>
</comment>
<dbReference type="EMBL" id="BSNJ01000002">
    <property type="protein sequence ID" value="GLQ20167.1"/>
    <property type="molecule type" value="Genomic_DNA"/>
</dbReference>
<evidence type="ECO:0000313" key="9">
    <source>
        <dbReference type="Proteomes" id="UP001161390"/>
    </source>
</evidence>
<accession>A0ABQ5V1Q1</accession>